<keyword evidence="2" id="KW-1185">Reference proteome</keyword>
<reference evidence="1 2" key="1">
    <citation type="submission" date="2019-07" db="EMBL/GenBank/DDBJ databases">
        <title>Genome assembly of two rare yeast pathogens: Diutina rugosa and Trichomonascus ciferrii.</title>
        <authorList>
            <person name="Mixao V."/>
            <person name="Saus E."/>
            <person name="Hansen A."/>
            <person name="Lass-Flor C."/>
            <person name="Gabaldon T."/>
        </authorList>
    </citation>
    <scope>NUCLEOTIDE SEQUENCE [LARGE SCALE GENOMIC DNA]</scope>
    <source>
        <strain evidence="1 2">CBS 613</strain>
    </source>
</reference>
<sequence>MPTTEETLHDIATNALINSECDNEFVRGLMRGRIMSLLSILPTLFLTTKEDIAAWRVHHLAGMYESLPYIQPSKFDPAFGQTLVVGGKSAKVYFDDKLDGIVGSLSKVDKDFATKKHQLRDEIKRVACQKFEEYYETPYDDHEETIEAVTDTVAQIYKIYKGDSLAEVDKASEFYDEISTHSLQRDSLS</sequence>
<protein>
    <submittedName>
        <fullName evidence="1">Uncharacterized protein</fullName>
    </submittedName>
</protein>
<evidence type="ECO:0000313" key="2">
    <source>
        <dbReference type="Proteomes" id="UP000449547"/>
    </source>
</evidence>
<dbReference type="GeneID" id="54783296"/>
<name>A0A642UGE0_DIURU</name>
<dbReference type="VEuPathDB" id="FungiDB:DIURU_004645"/>
<organism evidence="1 2">
    <name type="scientific">Diutina rugosa</name>
    <name type="common">Yeast</name>
    <name type="synonym">Candida rugosa</name>
    <dbReference type="NCBI Taxonomy" id="5481"/>
    <lineage>
        <taxon>Eukaryota</taxon>
        <taxon>Fungi</taxon>
        <taxon>Dikarya</taxon>
        <taxon>Ascomycota</taxon>
        <taxon>Saccharomycotina</taxon>
        <taxon>Pichiomycetes</taxon>
        <taxon>Debaryomycetaceae</taxon>
        <taxon>Diutina</taxon>
    </lineage>
</organism>
<dbReference type="AlphaFoldDB" id="A0A642UGE0"/>
<accession>A0A642UGE0</accession>
<dbReference type="EMBL" id="SWFT01000140">
    <property type="protein sequence ID" value="KAA8898525.1"/>
    <property type="molecule type" value="Genomic_DNA"/>
</dbReference>
<evidence type="ECO:0000313" key="1">
    <source>
        <dbReference type="EMBL" id="KAA8898525.1"/>
    </source>
</evidence>
<dbReference type="Proteomes" id="UP000449547">
    <property type="component" value="Unassembled WGS sequence"/>
</dbReference>
<dbReference type="RefSeq" id="XP_034010549.1">
    <property type="nucleotide sequence ID" value="XM_034157541.1"/>
</dbReference>
<comment type="caution">
    <text evidence="1">The sequence shown here is derived from an EMBL/GenBank/DDBJ whole genome shotgun (WGS) entry which is preliminary data.</text>
</comment>
<gene>
    <name evidence="1" type="ORF">DIURU_004645</name>
</gene>
<proteinExistence type="predicted"/>